<dbReference type="Pfam" id="PF01370">
    <property type="entry name" value="Epimerase"/>
    <property type="match status" value="1"/>
</dbReference>
<dbReference type="PANTHER" id="PTHR42687:SF1">
    <property type="entry name" value="L-THREONINE 3-DEHYDROGENASE, MITOCHONDRIAL"/>
    <property type="match status" value="1"/>
</dbReference>
<organism evidence="3 4">
    <name type="scientific">Lacinutrix iliipiscaria</name>
    <dbReference type="NCBI Taxonomy" id="1230532"/>
    <lineage>
        <taxon>Bacteria</taxon>
        <taxon>Pseudomonadati</taxon>
        <taxon>Bacteroidota</taxon>
        <taxon>Flavobacteriia</taxon>
        <taxon>Flavobacteriales</taxon>
        <taxon>Flavobacteriaceae</taxon>
        <taxon>Lacinutrix</taxon>
    </lineage>
</organism>
<dbReference type="InterPro" id="IPR051225">
    <property type="entry name" value="NAD(P)_epim/dehydratase"/>
</dbReference>
<evidence type="ECO:0000313" key="3">
    <source>
        <dbReference type="EMBL" id="MFD2822372.1"/>
    </source>
</evidence>
<dbReference type="SUPFAM" id="SSF51735">
    <property type="entry name" value="NAD(P)-binding Rossmann-fold domains"/>
    <property type="match status" value="1"/>
</dbReference>
<accession>A0ABW5WI73</accession>
<dbReference type="InterPro" id="IPR001509">
    <property type="entry name" value="Epimerase_deHydtase"/>
</dbReference>
<proteinExistence type="inferred from homology"/>
<comment type="similarity">
    <text evidence="1">Belongs to the NAD(P)-dependent epimerase/dehydratase family.</text>
</comment>
<dbReference type="Gene3D" id="3.40.50.720">
    <property type="entry name" value="NAD(P)-binding Rossmann-like Domain"/>
    <property type="match status" value="1"/>
</dbReference>
<gene>
    <name evidence="3" type="ORF">ACFS5M_01745</name>
</gene>
<protein>
    <submittedName>
        <fullName evidence="3">NAD-dependent epimerase/dehydratase family protein</fullName>
    </submittedName>
</protein>
<evidence type="ECO:0000313" key="4">
    <source>
        <dbReference type="Proteomes" id="UP001597533"/>
    </source>
</evidence>
<dbReference type="Proteomes" id="UP001597533">
    <property type="component" value="Unassembled WGS sequence"/>
</dbReference>
<feature type="domain" description="NAD-dependent epimerase/dehydratase" evidence="2">
    <location>
        <begin position="5"/>
        <end position="231"/>
    </location>
</feature>
<comment type="caution">
    <text evidence="3">The sequence shown here is derived from an EMBL/GenBank/DDBJ whole genome shotgun (WGS) entry which is preliminary data.</text>
</comment>
<evidence type="ECO:0000256" key="1">
    <source>
        <dbReference type="ARBA" id="ARBA00007637"/>
    </source>
</evidence>
<dbReference type="PANTHER" id="PTHR42687">
    <property type="entry name" value="L-THREONINE 3-DEHYDROGENASE"/>
    <property type="match status" value="1"/>
</dbReference>
<sequence length="314" mass="35766">MTPKILIIGACGQIGSELTYKLRDIYGVENVIASDIDTRKLELVNSGPFEIIDAKNFNAVKDCCRIHNINTVYLMAALLSATGEKYPMEAWDLNMNSLFHVLNLAKQKLIEKVFWPSSIAVFGHTTPKEHTPQHTVMEPSTVYGITKQVGERWCEYYHEKYGVDVRSIRYPGIISWKTLPGGGTTDYAVEIYHEALKTKHYSCFLTEDTELPMMFMDDAIKATIDIMNANADAIKIRSSYNLSAISFTPKQIAESIKEHISDFSMTYNPDFRQGIANSWPKSIDDSRAREDWNWKHTFSLNDITNEMLKQLGKK</sequence>
<dbReference type="RefSeq" id="WP_183484913.1">
    <property type="nucleotide sequence ID" value="NZ_JBHUOV010000001.1"/>
</dbReference>
<name>A0ABW5WI73_9FLAO</name>
<dbReference type="InterPro" id="IPR036291">
    <property type="entry name" value="NAD(P)-bd_dom_sf"/>
</dbReference>
<dbReference type="EMBL" id="JBHUOV010000001">
    <property type="protein sequence ID" value="MFD2822372.1"/>
    <property type="molecule type" value="Genomic_DNA"/>
</dbReference>
<evidence type="ECO:0000259" key="2">
    <source>
        <dbReference type="Pfam" id="PF01370"/>
    </source>
</evidence>
<keyword evidence="4" id="KW-1185">Reference proteome</keyword>
<reference evidence="4" key="1">
    <citation type="journal article" date="2019" name="Int. J. Syst. Evol. Microbiol.">
        <title>The Global Catalogue of Microorganisms (GCM) 10K type strain sequencing project: providing services to taxonomists for standard genome sequencing and annotation.</title>
        <authorList>
            <consortium name="The Broad Institute Genomics Platform"/>
            <consortium name="The Broad Institute Genome Sequencing Center for Infectious Disease"/>
            <person name="Wu L."/>
            <person name="Ma J."/>
        </authorList>
    </citation>
    <scope>NUCLEOTIDE SEQUENCE [LARGE SCALE GENOMIC DNA]</scope>
    <source>
        <strain evidence="4">KCTC 32141</strain>
    </source>
</reference>